<dbReference type="Ensembl" id="ENSSAUT00010062922.1">
    <property type="protein sequence ID" value="ENSSAUP00010059992.1"/>
    <property type="gene ID" value="ENSSAUG00010024351.1"/>
</dbReference>
<keyword evidence="6" id="KW-0812">Transmembrane</keyword>
<dbReference type="PROSITE" id="PS00028">
    <property type="entry name" value="ZINC_FINGER_C2H2_1"/>
    <property type="match status" value="5"/>
</dbReference>
<protein>
    <recommendedName>
        <fullName evidence="7">C2H2-type domain-containing protein</fullName>
    </recommendedName>
</protein>
<dbReference type="PROSITE" id="PS50157">
    <property type="entry name" value="ZINC_FINGER_C2H2_2"/>
    <property type="match status" value="5"/>
</dbReference>
<keyword evidence="6" id="KW-1133">Transmembrane helix</keyword>
<keyword evidence="9" id="KW-1185">Reference proteome</keyword>
<evidence type="ECO:0000256" key="5">
    <source>
        <dbReference type="PROSITE-ProRule" id="PRU00042"/>
    </source>
</evidence>
<dbReference type="PANTHER" id="PTHR23234">
    <property type="entry name" value="ZNF44 PROTEIN"/>
    <property type="match status" value="1"/>
</dbReference>
<evidence type="ECO:0000256" key="6">
    <source>
        <dbReference type="SAM" id="Phobius"/>
    </source>
</evidence>
<reference evidence="8" key="1">
    <citation type="submission" date="2021-04" db="EMBL/GenBank/DDBJ databases">
        <authorList>
            <consortium name="Wellcome Sanger Institute Data Sharing"/>
        </authorList>
    </citation>
    <scope>NUCLEOTIDE SEQUENCE [LARGE SCALE GENOMIC DNA]</scope>
</reference>
<evidence type="ECO:0000256" key="1">
    <source>
        <dbReference type="ARBA" id="ARBA00022723"/>
    </source>
</evidence>
<keyword evidence="3 5" id="KW-0863">Zinc-finger</keyword>
<feature type="domain" description="C2H2-type" evidence="7">
    <location>
        <begin position="169"/>
        <end position="196"/>
    </location>
</feature>
<evidence type="ECO:0000256" key="3">
    <source>
        <dbReference type="ARBA" id="ARBA00022771"/>
    </source>
</evidence>
<keyword evidence="2" id="KW-0677">Repeat</keyword>
<evidence type="ECO:0000313" key="8">
    <source>
        <dbReference type="Ensembl" id="ENSSAUP00010059992.1"/>
    </source>
</evidence>
<keyword evidence="1" id="KW-0479">Metal-binding</keyword>
<feature type="domain" description="C2H2-type" evidence="7">
    <location>
        <begin position="55"/>
        <end position="83"/>
    </location>
</feature>
<evidence type="ECO:0000313" key="9">
    <source>
        <dbReference type="Proteomes" id="UP000472265"/>
    </source>
</evidence>
<feature type="domain" description="C2H2-type" evidence="7">
    <location>
        <begin position="94"/>
        <end position="121"/>
    </location>
</feature>
<accession>A0A671YFB4</accession>
<evidence type="ECO:0000259" key="7">
    <source>
        <dbReference type="PROSITE" id="PS50157"/>
    </source>
</evidence>
<feature type="transmembrane region" description="Helical" evidence="6">
    <location>
        <begin position="214"/>
        <end position="234"/>
    </location>
</feature>
<dbReference type="GO" id="GO:0008270">
    <property type="term" value="F:zinc ion binding"/>
    <property type="evidence" value="ECO:0007669"/>
    <property type="project" value="UniProtKB-KW"/>
</dbReference>
<keyword evidence="6" id="KW-0472">Membrane</keyword>
<dbReference type="AlphaFoldDB" id="A0A671YFB4"/>
<dbReference type="SMART" id="SM00355">
    <property type="entry name" value="ZnF_C2H2"/>
    <property type="match status" value="5"/>
</dbReference>
<dbReference type="InterPro" id="IPR013087">
    <property type="entry name" value="Znf_C2H2_type"/>
</dbReference>
<dbReference type="Proteomes" id="UP000472265">
    <property type="component" value="Chromosome 19"/>
</dbReference>
<dbReference type="GeneTree" id="ENSGT00940000161979"/>
<dbReference type="SUPFAM" id="SSF57667">
    <property type="entry name" value="beta-beta-alpha zinc fingers"/>
    <property type="match status" value="3"/>
</dbReference>
<reference evidence="8" key="2">
    <citation type="submission" date="2025-08" db="UniProtKB">
        <authorList>
            <consortium name="Ensembl"/>
        </authorList>
    </citation>
    <scope>IDENTIFICATION</scope>
</reference>
<feature type="domain" description="C2H2-type" evidence="7">
    <location>
        <begin position="122"/>
        <end position="150"/>
    </location>
</feature>
<dbReference type="FunFam" id="3.30.160.60:FF:001818">
    <property type="entry name" value="GDNF-inducible zinc finger protein 1 isoform X1"/>
    <property type="match status" value="1"/>
</dbReference>
<name>A0A671YFB4_SPAAU</name>
<proteinExistence type="predicted"/>
<dbReference type="InParanoid" id="A0A671YFB4"/>
<sequence length="267" mass="30858">MRTNDLEHHKKIAHVHGAAECQRSSSLLCDFCGKEFKCKSQLTAHFRTHTGERPHLCDICGRKFGRQYQLKRHKILVHANRVNSEENPSPDALFACAVCGKRLKSEAMLAAHSRIHSGDKPHRCSICLRSFQRATCLKQHHVRVHLRVRVNEAPHAIGRRRSSASAKEFPCPICGKVFKFKSLLASHSLTHSEVRPYGYSQFKGELKRQLHKQAFLLLIFFFFFTLFIWVFRVLHTNNILTNLTYQYISMTHIYTKENKTEMEEGTG</sequence>
<dbReference type="Gene3D" id="3.30.160.60">
    <property type="entry name" value="Classic Zinc Finger"/>
    <property type="match status" value="5"/>
</dbReference>
<evidence type="ECO:0000256" key="4">
    <source>
        <dbReference type="ARBA" id="ARBA00022833"/>
    </source>
</evidence>
<dbReference type="Pfam" id="PF00096">
    <property type="entry name" value="zf-C2H2"/>
    <property type="match status" value="3"/>
</dbReference>
<evidence type="ECO:0000256" key="2">
    <source>
        <dbReference type="ARBA" id="ARBA00022737"/>
    </source>
</evidence>
<dbReference type="PANTHER" id="PTHR23234:SF10">
    <property type="entry name" value="RIKEN CDNA 6720489N17 GENE-RELATED"/>
    <property type="match status" value="1"/>
</dbReference>
<dbReference type="InterPro" id="IPR036236">
    <property type="entry name" value="Znf_C2H2_sf"/>
</dbReference>
<dbReference type="InterPro" id="IPR050758">
    <property type="entry name" value="Znf_C2H2-type"/>
</dbReference>
<organism evidence="8 9">
    <name type="scientific">Sparus aurata</name>
    <name type="common">Gilthead sea bream</name>
    <dbReference type="NCBI Taxonomy" id="8175"/>
    <lineage>
        <taxon>Eukaryota</taxon>
        <taxon>Metazoa</taxon>
        <taxon>Chordata</taxon>
        <taxon>Craniata</taxon>
        <taxon>Vertebrata</taxon>
        <taxon>Euteleostomi</taxon>
        <taxon>Actinopterygii</taxon>
        <taxon>Neopterygii</taxon>
        <taxon>Teleostei</taxon>
        <taxon>Neoteleostei</taxon>
        <taxon>Acanthomorphata</taxon>
        <taxon>Eupercaria</taxon>
        <taxon>Spariformes</taxon>
        <taxon>Sparidae</taxon>
        <taxon>Sparus</taxon>
    </lineage>
</organism>
<dbReference type="FunFam" id="3.30.160.60:FF:000690">
    <property type="entry name" value="Zinc finger protein 354C"/>
    <property type="match status" value="1"/>
</dbReference>
<feature type="domain" description="C2H2-type" evidence="7">
    <location>
        <begin position="27"/>
        <end position="54"/>
    </location>
</feature>
<dbReference type="Pfam" id="PF13894">
    <property type="entry name" value="zf-C2H2_4"/>
    <property type="match status" value="1"/>
</dbReference>
<keyword evidence="4" id="KW-0862">Zinc</keyword>
<reference evidence="8" key="3">
    <citation type="submission" date="2025-09" db="UniProtKB">
        <authorList>
            <consortium name="Ensembl"/>
        </authorList>
    </citation>
    <scope>IDENTIFICATION</scope>
</reference>